<name>A0A5S5BUN0_9FLAO</name>
<dbReference type="Proteomes" id="UP000324376">
    <property type="component" value="Unassembled WGS sequence"/>
</dbReference>
<dbReference type="PROSITE" id="PS51257">
    <property type="entry name" value="PROKAR_LIPOPROTEIN"/>
    <property type="match status" value="1"/>
</dbReference>
<gene>
    <name evidence="1" type="ORF">BD809_11149</name>
</gene>
<dbReference type="RefSeq" id="WP_148783587.1">
    <property type="nucleotide sequence ID" value="NZ_VNHU01000011.1"/>
</dbReference>
<sequence length="111" mass="12814">MKNILILIALILSSCQKKSKEVTVEVTVEDTVKNPFRKVETLVEMTEIDAPEIKMLEYLSVKYTRIQDSTFLKKPDWMLANGTEDVICGYIISFKEGHSFAHQQECNEWGR</sequence>
<reference evidence="1 2" key="1">
    <citation type="submission" date="2019-07" db="EMBL/GenBank/DDBJ databases">
        <title>Genomic Encyclopedia of Archaeal and Bacterial Type Strains, Phase II (KMG-II): from individual species to whole genera.</title>
        <authorList>
            <person name="Goeker M."/>
        </authorList>
    </citation>
    <scope>NUCLEOTIDE SEQUENCE [LARGE SCALE GENOMIC DNA]</scope>
    <source>
        <strain evidence="1 2">DSM 17527</strain>
    </source>
</reference>
<protein>
    <submittedName>
        <fullName evidence="1">Uncharacterized protein</fullName>
    </submittedName>
</protein>
<evidence type="ECO:0000313" key="2">
    <source>
        <dbReference type="Proteomes" id="UP000324376"/>
    </source>
</evidence>
<evidence type="ECO:0000313" key="1">
    <source>
        <dbReference type="EMBL" id="TYP70881.1"/>
    </source>
</evidence>
<dbReference type="AlphaFoldDB" id="A0A5S5BUN0"/>
<proteinExistence type="predicted"/>
<organism evidence="1 2">
    <name type="scientific">Aquimarina intermedia</name>
    <dbReference type="NCBI Taxonomy" id="350814"/>
    <lineage>
        <taxon>Bacteria</taxon>
        <taxon>Pseudomonadati</taxon>
        <taxon>Bacteroidota</taxon>
        <taxon>Flavobacteriia</taxon>
        <taxon>Flavobacteriales</taxon>
        <taxon>Flavobacteriaceae</taxon>
        <taxon>Aquimarina</taxon>
    </lineage>
</organism>
<comment type="caution">
    <text evidence="1">The sequence shown here is derived from an EMBL/GenBank/DDBJ whole genome shotgun (WGS) entry which is preliminary data.</text>
</comment>
<dbReference type="EMBL" id="VNHU01000011">
    <property type="protein sequence ID" value="TYP70881.1"/>
    <property type="molecule type" value="Genomic_DNA"/>
</dbReference>
<keyword evidence="2" id="KW-1185">Reference proteome</keyword>
<accession>A0A5S5BUN0</accession>